<dbReference type="Pfam" id="PF16415">
    <property type="entry name" value="CNOT1_CAF1_bind"/>
    <property type="match status" value="1"/>
</dbReference>
<evidence type="ECO:0000313" key="2">
    <source>
        <dbReference type="EMBL" id="VDL63187.1"/>
    </source>
</evidence>
<reference evidence="4" key="1">
    <citation type="submission" date="2017-02" db="UniProtKB">
        <authorList>
            <consortium name="WormBaseParasite"/>
        </authorList>
    </citation>
    <scope>IDENTIFICATION</scope>
</reference>
<dbReference type="AlphaFoldDB" id="A0A0R3SXB2"/>
<dbReference type="InterPro" id="IPR032191">
    <property type="entry name" value="CNOT1_CAF1_bind"/>
</dbReference>
<gene>
    <name evidence="2" type="ORF">HDID_LOCUS10373</name>
</gene>
<dbReference type="STRING" id="6216.A0A0R3SXB2"/>
<accession>A0A0R3SXB2</accession>
<dbReference type="Gene3D" id="1.25.40.180">
    <property type="match status" value="1"/>
</dbReference>
<dbReference type="Proteomes" id="UP000274504">
    <property type="component" value="Unassembled WGS sequence"/>
</dbReference>
<sequence length="207" mass="23806">MRRRDVLAFLEAVITYRVPKDDLNLEILADLVKQVNERFPGSGKRAVFELNRKIKSILCKLPASGFDSGKEMDLRNLGRFLGLLTSAENQSGFDNRLDIISLLREAVAKGNNALRYIIPFVCQFLTGGGGITRKNFQIFKLLKLIHDKITVIEFLFETCKINIRDFPVAKYLEIVHTTRYHPIIHFMEFANPGYLDEIYRAEVQIIQ</sequence>
<reference evidence="2 3" key="2">
    <citation type="submission" date="2018-11" db="EMBL/GenBank/DDBJ databases">
        <authorList>
            <consortium name="Pathogen Informatics"/>
        </authorList>
    </citation>
    <scope>NUCLEOTIDE SEQUENCE [LARGE SCALE GENOMIC DNA]</scope>
</reference>
<protein>
    <submittedName>
        <fullName evidence="4">CNOT1_CAF1_bind domain-containing protein</fullName>
    </submittedName>
</protein>
<evidence type="ECO:0000313" key="3">
    <source>
        <dbReference type="Proteomes" id="UP000274504"/>
    </source>
</evidence>
<evidence type="ECO:0000313" key="4">
    <source>
        <dbReference type="WBParaSite" id="HDID_0001037501-mRNA-1"/>
    </source>
</evidence>
<dbReference type="WBParaSite" id="HDID_0001037501-mRNA-1">
    <property type="protein sequence ID" value="HDID_0001037501-mRNA-1"/>
    <property type="gene ID" value="HDID_0001037501"/>
</dbReference>
<dbReference type="OrthoDB" id="10489074at2759"/>
<name>A0A0R3SXB2_HYMDI</name>
<dbReference type="EMBL" id="UYSG01011648">
    <property type="protein sequence ID" value="VDL63187.1"/>
    <property type="molecule type" value="Genomic_DNA"/>
</dbReference>
<proteinExistence type="predicted"/>
<feature type="domain" description="CCR4-NOT transcription complex subunit 1 CAF1-binding" evidence="1">
    <location>
        <begin position="69"/>
        <end position="127"/>
    </location>
</feature>
<organism evidence="4">
    <name type="scientific">Hymenolepis diminuta</name>
    <name type="common">Rat tapeworm</name>
    <dbReference type="NCBI Taxonomy" id="6216"/>
    <lineage>
        <taxon>Eukaryota</taxon>
        <taxon>Metazoa</taxon>
        <taxon>Spiralia</taxon>
        <taxon>Lophotrochozoa</taxon>
        <taxon>Platyhelminthes</taxon>
        <taxon>Cestoda</taxon>
        <taxon>Eucestoda</taxon>
        <taxon>Cyclophyllidea</taxon>
        <taxon>Hymenolepididae</taxon>
        <taxon>Hymenolepis</taxon>
    </lineage>
</organism>
<evidence type="ECO:0000259" key="1">
    <source>
        <dbReference type="Pfam" id="PF16415"/>
    </source>
</evidence>